<dbReference type="SUPFAM" id="SSF51161">
    <property type="entry name" value="Trimeric LpxA-like enzymes"/>
    <property type="match status" value="1"/>
</dbReference>
<dbReference type="PROSITE" id="PS00101">
    <property type="entry name" value="HEXAPEP_TRANSFERASES"/>
    <property type="match status" value="1"/>
</dbReference>
<dbReference type="EC" id="2.3.1.30" evidence="3"/>
<dbReference type="NCBIfam" id="TIGR01172">
    <property type="entry name" value="cysE"/>
    <property type="match status" value="1"/>
</dbReference>
<dbReference type="InterPro" id="IPR011004">
    <property type="entry name" value="Trimer_LpxA-like_sf"/>
</dbReference>
<evidence type="ECO:0000313" key="12">
    <source>
        <dbReference type="Proteomes" id="UP000001031"/>
    </source>
</evidence>
<dbReference type="GO" id="GO:0009001">
    <property type="term" value="F:serine O-acetyltransferase activity"/>
    <property type="evidence" value="ECO:0007669"/>
    <property type="project" value="UniProtKB-EC"/>
</dbReference>
<dbReference type="PANTHER" id="PTHR42811">
    <property type="entry name" value="SERINE ACETYLTRANSFERASE"/>
    <property type="match status" value="1"/>
</dbReference>
<dbReference type="FunFam" id="2.160.10.10:FF:000002">
    <property type="entry name" value="Serine acetyltransferase"/>
    <property type="match status" value="1"/>
</dbReference>
<keyword evidence="7" id="KW-0677">Repeat</keyword>
<comment type="pathway">
    <text evidence="1">Amino-acid biosynthesis; L-cysteine biosynthesis; L-cysteine from L-serine: step 1/2.</text>
</comment>
<keyword evidence="12" id="KW-1185">Reference proteome</keyword>
<proteinExistence type="inferred from homology"/>
<dbReference type="InterPro" id="IPR042122">
    <property type="entry name" value="Ser_AcTrfase_N_sf"/>
</dbReference>
<dbReference type="NCBIfam" id="NF041874">
    <property type="entry name" value="EPS_EpsC"/>
    <property type="match status" value="1"/>
</dbReference>
<dbReference type="Pfam" id="PF06426">
    <property type="entry name" value="SATase_N"/>
    <property type="match status" value="1"/>
</dbReference>
<dbReference type="eggNOG" id="COG1045">
    <property type="taxonomic scope" value="Bacteria"/>
</dbReference>
<dbReference type="HOGENOM" id="CLU_051638_0_1_0"/>
<keyword evidence="5" id="KW-0028">Amino-acid biosynthesis</keyword>
<evidence type="ECO:0000256" key="6">
    <source>
        <dbReference type="ARBA" id="ARBA00022679"/>
    </source>
</evidence>
<evidence type="ECO:0000256" key="5">
    <source>
        <dbReference type="ARBA" id="ARBA00022605"/>
    </source>
</evidence>
<organism evidence="11 12">
    <name type="scientific">Akkermansia muciniphila (strain ATCC BAA-835 / DSM 22959 / JCM 33894 / BCRC 81048 / CCUG 64013 / CIP 107961 / Muc)</name>
    <dbReference type="NCBI Taxonomy" id="349741"/>
    <lineage>
        <taxon>Bacteria</taxon>
        <taxon>Pseudomonadati</taxon>
        <taxon>Verrucomicrobiota</taxon>
        <taxon>Verrucomicrobiia</taxon>
        <taxon>Verrucomicrobiales</taxon>
        <taxon>Akkermansiaceae</taxon>
        <taxon>Akkermansia</taxon>
    </lineage>
</organism>
<protein>
    <recommendedName>
        <fullName evidence="4">Serine acetyltransferase</fullName>
        <ecNumber evidence="3">2.3.1.30</ecNumber>
    </recommendedName>
</protein>
<dbReference type="CDD" id="cd03354">
    <property type="entry name" value="LbH_SAT"/>
    <property type="match status" value="1"/>
</dbReference>
<dbReference type="InterPro" id="IPR018357">
    <property type="entry name" value="Hexapep_transf_CS"/>
</dbReference>
<evidence type="ECO:0000259" key="10">
    <source>
        <dbReference type="SMART" id="SM00971"/>
    </source>
</evidence>
<dbReference type="InterPro" id="IPR045304">
    <property type="entry name" value="LbH_SAT"/>
</dbReference>
<dbReference type="Gene3D" id="2.160.10.10">
    <property type="entry name" value="Hexapeptide repeat proteins"/>
    <property type="match status" value="1"/>
</dbReference>
<dbReference type="EMBL" id="CP001071">
    <property type="protein sequence ID" value="ACD04365.1"/>
    <property type="molecule type" value="Genomic_DNA"/>
</dbReference>
<dbReference type="AlphaFoldDB" id="B2UNZ5"/>
<dbReference type="GO" id="GO:0005737">
    <property type="term" value="C:cytoplasm"/>
    <property type="evidence" value="ECO:0007669"/>
    <property type="project" value="InterPro"/>
</dbReference>
<dbReference type="BioCyc" id="AMUC349741:G1GBX-577-MONOMER"/>
<comment type="similarity">
    <text evidence="2">Belongs to the transferase hexapeptide repeat family.</text>
</comment>
<dbReference type="Pfam" id="PF00132">
    <property type="entry name" value="Hexapep"/>
    <property type="match status" value="1"/>
</dbReference>
<dbReference type="InterPro" id="IPR005881">
    <property type="entry name" value="Ser_O-AcTrfase"/>
</dbReference>
<dbReference type="InterPro" id="IPR053376">
    <property type="entry name" value="Serine_acetyltransferase"/>
</dbReference>
<dbReference type="STRING" id="349741.Amuc_0527"/>
<evidence type="ECO:0000256" key="3">
    <source>
        <dbReference type="ARBA" id="ARBA00013266"/>
    </source>
</evidence>
<evidence type="ECO:0000256" key="4">
    <source>
        <dbReference type="ARBA" id="ARBA00018522"/>
    </source>
</evidence>
<evidence type="ECO:0000256" key="8">
    <source>
        <dbReference type="ARBA" id="ARBA00023315"/>
    </source>
</evidence>
<accession>B2UNZ5</accession>
<comment type="catalytic activity">
    <reaction evidence="9">
        <text>L-serine + acetyl-CoA = O-acetyl-L-serine + CoA</text>
        <dbReference type="Rhea" id="RHEA:24560"/>
        <dbReference type="ChEBI" id="CHEBI:33384"/>
        <dbReference type="ChEBI" id="CHEBI:57287"/>
        <dbReference type="ChEBI" id="CHEBI:57288"/>
        <dbReference type="ChEBI" id="CHEBI:58340"/>
        <dbReference type="EC" id="2.3.1.30"/>
    </reaction>
</comment>
<sequence>MERLSFASLTLSAMTSHKRLKLRQCTNCECVINGVWEWVEECARSAAAEEPAMRGILDDVCLSRNSLATSISARLARKLSRRDMPRELIEPLIREALTEDQNILSQIAQDLIAIVDRDPACRTPLEPLLFYKGFHAITTYRISHWLWQHDRTIMALQFQSLASEVFAVDIHPAATIGCGILLDHATSFVVGETAIIRDNVSILHEVTLGGTGKEEGDRHPIVESGVLIGAGAKILGRVTIGACAKIAASSVVLENVPPHTTVAGVPAVIVNDSIPDNPALDMNQCLCD</sequence>
<keyword evidence="6 11" id="KW-0808">Transferase</keyword>
<evidence type="ECO:0000313" key="11">
    <source>
        <dbReference type="EMBL" id="ACD04365.1"/>
    </source>
</evidence>
<dbReference type="Gene3D" id="1.10.3130.10">
    <property type="entry name" value="serine acetyltransferase, domain 1"/>
    <property type="match status" value="1"/>
</dbReference>
<evidence type="ECO:0000256" key="7">
    <source>
        <dbReference type="ARBA" id="ARBA00022737"/>
    </source>
</evidence>
<evidence type="ECO:0000256" key="2">
    <source>
        <dbReference type="ARBA" id="ARBA00007274"/>
    </source>
</evidence>
<evidence type="ECO:0000256" key="9">
    <source>
        <dbReference type="ARBA" id="ARBA00049486"/>
    </source>
</evidence>
<dbReference type="SMART" id="SM00971">
    <property type="entry name" value="SATase_N"/>
    <property type="match status" value="1"/>
</dbReference>
<dbReference type="KEGG" id="amu:Amuc_0527"/>
<name>B2UNZ5_AKKM8</name>
<dbReference type="Proteomes" id="UP000001031">
    <property type="component" value="Chromosome"/>
</dbReference>
<dbReference type="PaxDb" id="349741-Amuc_0527"/>
<feature type="domain" description="Serine acetyltransferase N-terminal" evidence="10">
    <location>
        <begin position="35"/>
        <end position="139"/>
    </location>
</feature>
<dbReference type="InterPro" id="IPR010493">
    <property type="entry name" value="Ser_AcTrfase_N"/>
</dbReference>
<dbReference type="UniPathway" id="UPA00136">
    <property type="reaction ID" value="UER00199"/>
</dbReference>
<dbReference type="GO" id="GO:0006535">
    <property type="term" value="P:cysteine biosynthetic process from serine"/>
    <property type="evidence" value="ECO:0007669"/>
    <property type="project" value="InterPro"/>
</dbReference>
<keyword evidence="8 11" id="KW-0012">Acyltransferase</keyword>
<evidence type="ECO:0000256" key="1">
    <source>
        <dbReference type="ARBA" id="ARBA00004876"/>
    </source>
</evidence>
<dbReference type="InterPro" id="IPR001451">
    <property type="entry name" value="Hexapep"/>
</dbReference>
<reference evidence="12" key="1">
    <citation type="journal article" date="2011" name="PLoS ONE">
        <title>The genome of Akkermansia muciniphila, a dedicated intestinal mucin degrader, and its use in exploring intestinal metagenomes.</title>
        <authorList>
            <person name="van Passel M.W."/>
            <person name="Kant R."/>
            <person name="Zoetendal E.G."/>
            <person name="Plugge C.M."/>
            <person name="Derrien M."/>
            <person name="Malfatti S.A."/>
            <person name="Chain P.S."/>
            <person name="Woyke T."/>
            <person name="Palva A."/>
            <person name="de Vos W.M."/>
            <person name="Smidt H."/>
        </authorList>
    </citation>
    <scope>NUCLEOTIDE SEQUENCE [LARGE SCALE GENOMIC DNA]</scope>
    <source>
        <strain evidence="12">ATCC BAA-835 / DSM 22959 / JCM 33894 / BCRC 81048 / CCUG 64013 / CIP 107961 / Muc</strain>
    </source>
</reference>
<gene>
    <name evidence="11" type="ordered locus">Amuc_0527</name>
</gene>